<dbReference type="GO" id="GO:0008168">
    <property type="term" value="F:methyltransferase activity"/>
    <property type="evidence" value="ECO:0007669"/>
    <property type="project" value="UniProtKB-KW"/>
</dbReference>
<dbReference type="Pfam" id="PF00590">
    <property type="entry name" value="TP_methylase"/>
    <property type="match status" value="1"/>
</dbReference>
<dbReference type="AlphaFoldDB" id="A0A2P5K6M3"/>
<keyword evidence="3" id="KW-1185">Reference proteome</keyword>
<gene>
    <name evidence="2" type="ORF">B0O95_1285</name>
</gene>
<sequence>MNQALASDYPTYEDHQRAWEELAAGIARLKPTVREIADGEIPPNSKPGTLTIIGSGIETIGFSIGDEKIIQAADKVLFCVADPATVVWLKRIRPDSLDLYVLYGEDKVRYVTYMQMTEAQLYWVRQGLDVVVVFYGHPGIFVLSTHRAVMIARREGHRAKMKAGVCALDTLCADLGVDPCHPGLQTHEATDCLTRRRRIDTSLHVVLWQVGLIGELGYRRHGYLNSGFSYFVNWLIESYGPEYQITHYVASRYPTIEPLIAIHALKDLHDPEVQSTINGISTFYLPPRDVVPTDRQTAVDLGLLKDGQSLTTPKSPLREIGLYGPREMLAFDAFRQFSIPKSYRWQGNTRASNFLIELRFDTSLQNLYRHAPEQALNDPRFVGLSDRERQMLASRDSGAIQIAAKGTYVRSEANENMIHSLMVSKKACFDFLSQVRGKPLTLARKTAVQWAEKHGYQPDWSCYHATVDHLYRTTLSPWTGVYVTVDGSTVVTLIGHRGNPLHSILYVNDRRIRHFTLKGGMVQWFEQPGVPFNGFLKLDLQSSGDRRLVGKLWPRQSTASDAKILTVDAVDPATIAMVNRLSVPPPLRFGSFILRSNGRFTRVPTPMVLADDRLIIAGKPIPVFELSSDSLIWSEGTRDFYSGNIRFLRDPVAGSIEIYGECRSQEEAIPLRCYGARQPGNEDPPLAYDGPPLPGAASKHLATLANAALSTGGLMLWHKWEKAHLASLTVAQVLASLA</sequence>
<name>A0A2P5K6M3_9BURK</name>
<dbReference type="InterPro" id="IPR035996">
    <property type="entry name" value="4pyrrol_Methylase_sf"/>
</dbReference>
<dbReference type="OrthoDB" id="1459304at2"/>
<comment type="caution">
    <text evidence="2">The sequence shown here is derived from an EMBL/GenBank/DDBJ whole genome shotgun (WGS) entry which is preliminary data.</text>
</comment>
<keyword evidence="2" id="KW-0489">Methyltransferase</keyword>
<feature type="domain" description="Tetrapyrrole methylase" evidence="1">
    <location>
        <begin position="50"/>
        <end position="193"/>
    </location>
</feature>
<dbReference type="RefSeq" id="WP_104078527.1">
    <property type="nucleotide sequence ID" value="NZ_CP062179.1"/>
</dbReference>
<dbReference type="CDD" id="cd19916">
    <property type="entry name" value="OphMA_like"/>
    <property type="match status" value="1"/>
</dbReference>
<evidence type="ECO:0000259" key="1">
    <source>
        <dbReference type="Pfam" id="PF00590"/>
    </source>
</evidence>
<dbReference type="SUPFAM" id="SSF53790">
    <property type="entry name" value="Tetrapyrrole methylase"/>
    <property type="match status" value="1"/>
</dbReference>
<organism evidence="2 3">
    <name type="scientific">Mycetohabitans endofungorum</name>
    <dbReference type="NCBI Taxonomy" id="417203"/>
    <lineage>
        <taxon>Bacteria</taxon>
        <taxon>Pseudomonadati</taxon>
        <taxon>Pseudomonadota</taxon>
        <taxon>Betaproteobacteria</taxon>
        <taxon>Burkholderiales</taxon>
        <taxon>Burkholderiaceae</taxon>
        <taxon>Mycetohabitans</taxon>
    </lineage>
</organism>
<reference evidence="2 3" key="1">
    <citation type="submission" date="2018-01" db="EMBL/GenBank/DDBJ databases">
        <title>Genomic Encyclopedia of Type Strains, Phase III (KMG-III): the genomes of soil and plant-associated and newly described type strains.</title>
        <authorList>
            <person name="Whitman W."/>
        </authorList>
    </citation>
    <scope>NUCLEOTIDE SEQUENCE [LARGE SCALE GENOMIC DNA]</scope>
    <source>
        <strain evidence="2 3">HKI456</strain>
    </source>
</reference>
<dbReference type="EMBL" id="PRDW01000028">
    <property type="protein sequence ID" value="PPB80687.1"/>
    <property type="molecule type" value="Genomic_DNA"/>
</dbReference>
<evidence type="ECO:0000313" key="3">
    <source>
        <dbReference type="Proteomes" id="UP000243096"/>
    </source>
</evidence>
<dbReference type="Proteomes" id="UP000243096">
    <property type="component" value="Unassembled WGS sequence"/>
</dbReference>
<dbReference type="GO" id="GO:0032259">
    <property type="term" value="P:methylation"/>
    <property type="evidence" value="ECO:0007669"/>
    <property type="project" value="UniProtKB-KW"/>
</dbReference>
<protein>
    <submittedName>
        <fullName evidence="2">Tetrapyrrole (Corrin/porphyrin) methylase-like protein</fullName>
    </submittedName>
</protein>
<keyword evidence="2" id="KW-0808">Transferase</keyword>
<proteinExistence type="predicted"/>
<dbReference type="InterPro" id="IPR000878">
    <property type="entry name" value="4pyrrol_Mease"/>
</dbReference>
<accession>A0A2P5K6M3</accession>
<evidence type="ECO:0000313" key="2">
    <source>
        <dbReference type="EMBL" id="PPB80687.1"/>
    </source>
</evidence>